<evidence type="ECO:0000256" key="1">
    <source>
        <dbReference type="SAM" id="MobiDB-lite"/>
    </source>
</evidence>
<dbReference type="AlphaFoldDB" id="A0A8A3PDZ1"/>
<protein>
    <submittedName>
        <fullName evidence="2">Uncharacterized protein</fullName>
    </submittedName>
</protein>
<organism evidence="2 3">
    <name type="scientific">Monilinia vaccinii-corymbosi</name>
    <dbReference type="NCBI Taxonomy" id="61207"/>
    <lineage>
        <taxon>Eukaryota</taxon>
        <taxon>Fungi</taxon>
        <taxon>Dikarya</taxon>
        <taxon>Ascomycota</taxon>
        <taxon>Pezizomycotina</taxon>
        <taxon>Leotiomycetes</taxon>
        <taxon>Helotiales</taxon>
        <taxon>Sclerotiniaceae</taxon>
        <taxon>Monilinia</taxon>
    </lineage>
</organism>
<gene>
    <name evidence="2" type="ORF">DSL72_004985</name>
</gene>
<reference evidence="2" key="1">
    <citation type="submission" date="2020-10" db="EMBL/GenBank/DDBJ databases">
        <title>Genome Sequence of Monilinia vaccinii-corymbosi Sheds Light on Mummy Berry Disease Infection of Blueberry and Mating Type.</title>
        <authorList>
            <person name="Yow A.G."/>
            <person name="Zhang Y."/>
            <person name="Bansal K."/>
            <person name="Eacker S.M."/>
            <person name="Sullivan S."/>
            <person name="Liachko I."/>
            <person name="Cubeta M.A."/>
            <person name="Rollins J.A."/>
            <person name="Ashrafi H."/>
        </authorList>
    </citation>
    <scope>NUCLEOTIDE SEQUENCE</scope>
    <source>
        <strain evidence="2">RL-1</strain>
    </source>
</reference>
<keyword evidence="3" id="KW-1185">Reference proteome</keyword>
<name>A0A8A3PDZ1_9HELO</name>
<proteinExistence type="predicted"/>
<evidence type="ECO:0000313" key="2">
    <source>
        <dbReference type="EMBL" id="QSZ33417.1"/>
    </source>
</evidence>
<feature type="region of interest" description="Disordered" evidence="1">
    <location>
        <begin position="45"/>
        <end position="80"/>
    </location>
</feature>
<evidence type="ECO:0000313" key="3">
    <source>
        <dbReference type="Proteomes" id="UP000672032"/>
    </source>
</evidence>
<dbReference type="Proteomes" id="UP000672032">
    <property type="component" value="Chromosome 4"/>
</dbReference>
<feature type="compositionally biased region" description="Low complexity" evidence="1">
    <location>
        <begin position="59"/>
        <end position="80"/>
    </location>
</feature>
<accession>A0A8A3PDZ1</accession>
<dbReference type="EMBL" id="CP063408">
    <property type="protein sequence ID" value="QSZ33417.1"/>
    <property type="molecule type" value="Genomic_DNA"/>
</dbReference>
<sequence length="80" mass="8631">MRRQDRWRVVGSAASRRVDRGRDRVNGNAGNRVTALGVEIYRVSSGNSRSGSAGVCLISSRAGNRNRGSGRSANGQNSRR</sequence>